<feature type="transmembrane region" description="Helical" evidence="7">
    <location>
        <begin position="89"/>
        <end position="110"/>
    </location>
</feature>
<dbReference type="Pfam" id="PF00507">
    <property type="entry name" value="Oxidored_q4"/>
    <property type="match status" value="1"/>
</dbReference>
<keyword evidence="7" id="KW-0830">Ubiquinone</keyword>
<protein>
    <recommendedName>
        <fullName evidence="7">NADH-quinone oxidoreductase subunit A</fullName>
        <ecNumber evidence="7">7.1.1.-</ecNumber>
    </recommendedName>
    <alternativeName>
        <fullName evidence="7">NADH dehydrogenase I subunit A</fullName>
    </alternativeName>
    <alternativeName>
        <fullName evidence="7">NDH-1 subunit A</fullName>
    </alternativeName>
    <alternativeName>
        <fullName evidence="7">NUO1</fullName>
    </alternativeName>
</protein>
<keyword evidence="7 8" id="KW-0520">NAD</keyword>
<evidence type="ECO:0000256" key="4">
    <source>
        <dbReference type="ARBA" id="ARBA00022692"/>
    </source>
</evidence>
<dbReference type="InterPro" id="IPR000440">
    <property type="entry name" value="NADH_UbQ/plastoQ_OxRdtase_su3"/>
</dbReference>
<name>A0A6B1DNF2_9CHLR</name>
<keyword evidence="7" id="KW-1003">Cell membrane</keyword>
<dbReference type="InterPro" id="IPR038430">
    <property type="entry name" value="NDAH_ubi_oxred_su3_sf"/>
</dbReference>
<evidence type="ECO:0000256" key="7">
    <source>
        <dbReference type="HAMAP-Rule" id="MF_01394"/>
    </source>
</evidence>
<gene>
    <name evidence="7" type="primary">nuoA</name>
    <name evidence="9" type="ORF">F4Y08_01220</name>
</gene>
<keyword evidence="4 7" id="KW-0812">Transmembrane</keyword>
<comment type="function">
    <text evidence="7">NDH-1 shuttles electrons from NADH, via FMN and iron-sulfur (Fe-S) centers, to quinones in the respiratory chain. The immediate electron acceptor for the enzyme in this species is believed to be ubiquinone. Couples the redox reaction to proton translocation (for every two electrons transferred, four hydrogen ions are translocated across the cytoplasmic membrane), and thus conserves the redox energy in a proton gradient.</text>
</comment>
<comment type="caution">
    <text evidence="9">The sequence shown here is derived from an EMBL/GenBank/DDBJ whole genome shotgun (WGS) entry which is preliminary data.</text>
</comment>
<comment type="similarity">
    <text evidence="2 7 8">Belongs to the complex I subunit 3 family.</text>
</comment>
<dbReference type="GO" id="GO:0050136">
    <property type="term" value="F:NADH dehydrogenase (quinone) (non-electrogenic) activity"/>
    <property type="evidence" value="ECO:0007669"/>
    <property type="project" value="UniProtKB-UniRule"/>
</dbReference>
<comment type="catalytic activity">
    <reaction evidence="7 8">
        <text>a quinone + NADH + 5 H(+)(in) = a quinol + NAD(+) + 4 H(+)(out)</text>
        <dbReference type="Rhea" id="RHEA:57888"/>
        <dbReference type="ChEBI" id="CHEBI:15378"/>
        <dbReference type="ChEBI" id="CHEBI:24646"/>
        <dbReference type="ChEBI" id="CHEBI:57540"/>
        <dbReference type="ChEBI" id="CHEBI:57945"/>
        <dbReference type="ChEBI" id="CHEBI:132124"/>
    </reaction>
</comment>
<evidence type="ECO:0000256" key="3">
    <source>
        <dbReference type="ARBA" id="ARBA00022448"/>
    </source>
</evidence>
<feature type="transmembrane region" description="Helical" evidence="7">
    <location>
        <begin position="60"/>
        <end position="83"/>
    </location>
</feature>
<reference evidence="9" key="1">
    <citation type="submission" date="2019-09" db="EMBL/GenBank/DDBJ databases">
        <title>Characterisation of the sponge microbiome using genome-centric metagenomics.</title>
        <authorList>
            <person name="Engelberts J.P."/>
            <person name="Robbins S.J."/>
            <person name="De Goeij J.M."/>
            <person name="Aranda M."/>
            <person name="Bell S.C."/>
            <person name="Webster N.S."/>
        </authorList>
    </citation>
    <scope>NUCLEOTIDE SEQUENCE</scope>
    <source>
        <strain evidence="9">SB0662_bin_9</strain>
    </source>
</reference>
<feature type="transmembrane region" description="Helical" evidence="7">
    <location>
        <begin position="6"/>
        <end position="29"/>
    </location>
</feature>
<keyword evidence="7" id="KW-1278">Translocase</keyword>
<dbReference type="GO" id="GO:0005886">
    <property type="term" value="C:plasma membrane"/>
    <property type="evidence" value="ECO:0007669"/>
    <property type="project" value="UniProtKB-SubCell"/>
</dbReference>
<dbReference type="EC" id="7.1.1.-" evidence="7"/>
<dbReference type="PANTHER" id="PTHR11058">
    <property type="entry name" value="NADH-UBIQUINONE OXIDOREDUCTASE CHAIN 3"/>
    <property type="match status" value="1"/>
</dbReference>
<accession>A0A6B1DNF2</accession>
<dbReference type="InterPro" id="IPR023043">
    <property type="entry name" value="NAD(P)H_OxRDtase_bac/plastid"/>
</dbReference>
<proteinExistence type="inferred from homology"/>
<dbReference type="Gene3D" id="1.20.58.1610">
    <property type="entry name" value="NADH:ubiquinone/plastoquinone oxidoreductase, chain 3"/>
    <property type="match status" value="1"/>
</dbReference>
<comment type="subcellular location">
    <subcellularLocation>
        <location evidence="7 8">Cell membrane</location>
        <topology evidence="7 8">Multi-pass membrane protein</topology>
    </subcellularLocation>
    <subcellularLocation>
        <location evidence="1">Membrane</location>
        <topology evidence="1">Multi-pass membrane protein</topology>
    </subcellularLocation>
</comment>
<keyword evidence="3 7" id="KW-0813">Transport</keyword>
<evidence type="ECO:0000256" key="6">
    <source>
        <dbReference type="ARBA" id="ARBA00023136"/>
    </source>
</evidence>
<sequence length="120" mass="13464">MLLKYAFIFILSGFALVLPLVSIVAGAILGPRKPDPVKNDIYESGLNTIGDTWIQFRAQFYLIGLVFLVFDLEVVFLYPIAMAYGRPEFGMAAVLVTLLFMALLIVGLVYDWRKGGLEWQ</sequence>
<dbReference type="PANTHER" id="PTHR11058:SF9">
    <property type="entry name" value="NADH-UBIQUINONE OXIDOREDUCTASE CHAIN 3"/>
    <property type="match status" value="1"/>
</dbReference>
<evidence type="ECO:0000256" key="2">
    <source>
        <dbReference type="ARBA" id="ARBA00008472"/>
    </source>
</evidence>
<dbReference type="GO" id="GO:0008137">
    <property type="term" value="F:NADH dehydrogenase (ubiquinone) activity"/>
    <property type="evidence" value="ECO:0007669"/>
    <property type="project" value="InterPro"/>
</dbReference>
<comment type="subunit">
    <text evidence="7">NDH-1 is composed of 14 different subunits. Subunits NuoA, H, J, K, L, M, N constitute the membrane sector of the complex.</text>
</comment>
<evidence type="ECO:0000313" key="9">
    <source>
        <dbReference type="EMBL" id="MYD88948.1"/>
    </source>
</evidence>
<evidence type="ECO:0000256" key="5">
    <source>
        <dbReference type="ARBA" id="ARBA00022989"/>
    </source>
</evidence>
<dbReference type="AlphaFoldDB" id="A0A6B1DNF2"/>
<organism evidence="9">
    <name type="scientific">Caldilineaceae bacterium SB0662_bin_9</name>
    <dbReference type="NCBI Taxonomy" id="2605258"/>
    <lineage>
        <taxon>Bacteria</taxon>
        <taxon>Bacillati</taxon>
        <taxon>Chloroflexota</taxon>
        <taxon>Caldilineae</taxon>
        <taxon>Caldilineales</taxon>
        <taxon>Caldilineaceae</taxon>
    </lineage>
</organism>
<keyword evidence="7 8" id="KW-0874">Quinone</keyword>
<dbReference type="EMBL" id="VXPY01000010">
    <property type="protein sequence ID" value="MYD88948.1"/>
    <property type="molecule type" value="Genomic_DNA"/>
</dbReference>
<dbReference type="GO" id="GO:0030964">
    <property type="term" value="C:NADH dehydrogenase complex"/>
    <property type="evidence" value="ECO:0007669"/>
    <property type="project" value="TreeGrafter"/>
</dbReference>
<dbReference type="GO" id="GO:0048038">
    <property type="term" value="F:quinone binding"/>
    <property type="evidence" value="ECO:0007669"/>
    <property type="project" value="UniProtKB-KW"/>
</dbReference>
<evidence type="ECO:0000256" key="8">
    <source>
        <dbReference type="RuleBase" id="RU003639"/>
    </source>
</evidence>
<keyword evidence="6 7" id="KW-0472">Membrane</keyword>
<evidence type="ECO:0000256" key="1">
    <source>
        <dbReference type="ARBA" id="ARBA00004141"/>
    </source>
</evidence>
<dbReference type="HAMAP" id="MF_01394">
    <property type="entry name" value="NDH1_NuoA"/>
    <property type="match status" value="1"/>
</dbReference>
<keyword evidence="5 7" id="KW-1133">Transmembrane helix</keyword>